<dbReference type="PROSITE" id="PS51352">
    <property type="entry name" value="THIOREDOXIN_2"/>
    <property type="match status" value="1"/>
</dbReference>
<dbReference type="Pfam" id="PF00578">
    <property type="entry name" value="AhpC-TSA"/>
    <property type="match status" value="1"/>
</dbReference>
<dbReference type="InterPro" id="IPR000866">
    <property type="entry name" value="AhpC/TSA"/>
</dbReference>
<dbReference type="InterPro" id="IPR013766">
    <property type="entry name" value="Thioredoxin_domain"/>
</dbReference>
<evidence type="ECO:0000256" key="1">
    <source>
        <dbReference type="ARBA" id="ARBA00023284"/>
    </source>
</evidence>
<keyword evidence="2" id="KW-0732">Signal</keyword>
<dbReference type="InterPro" id="IPR050455">
    <property type="entry name" value="Tpx_Peroxidase_subfamily"/>
</dbReference>
<evidence type="ECO:0000313" key="4">
    <source>
        <dbReference type="EMBL" id="HGG92555.1"/>
    </source>
</evidence>
<evidence type="ECO:0000259" key="3">
    <source>
        <dbReference type="PROSITE" id="PS51352"/>
    </source>
</evidence>
<feature type="chain" id="PRO_5028092914" evidence="2">
    <location>
        <begin position="24"/>
        <end position="196"/>
    </location>
</feature>
<comment type="caution">
    <text evidence="4">The sequence shown here is derived from an EMBL/GenBank/DDBJ whole genome shotgun (WGS) entry which is preliminary data.</text>
</comment>
<dbReference type="Gene3D" id="3.40.30.10">
    <property type="entry name" value="Glutaredoxin"/>
    <property type="match status" value="1"/>
</dbReference>
<dbReference type="SUPFAM" id="SSF52833">
    <property type="entry name" value="Thioredoxin-like"/>
    <property type="match status" value="1"/>
</dbReference>
<feature type="domain" description="Thioredoxin" evidence="3">
    <location>
        <begin position="46"/>
        <end position="196"/>
    </location>
</feature>
<proteinExistence type="predicted"/>
<feature type="signal peptide" evidence="2">
    <location>
        <begin position="1"/>
        <end position="23"/>
    </location>
</feature>
<protein>
    <submittedName>
        <fullName evidence="4">Redoxin domain-containing protein</fullName>
    </submittedName>
</protein>
<dbReference type="AlphaFoldDB" id="A0A7C4ELC7"/>
<name>A0A7C4ELC7_9BACT</name>
<dbReference type="EMBL" id="DSRP01000439">
    <property type="protein sequence ID" value="HGG92555.1"/>
    <property type="molecule type" value="Genomic_DNA"/>
</dbReference>
<accession>A0A7C4ELC7</accession>
<keyword evidence="1" id="KW-0676">Redox-active center</keyword>
<organism evidence="4">
    <name type="scientific">Fundidesulfovibrio putealis</name>
    <dbReference type="NCBI Taxonomy" id="270496"/>
    <lineage>
        <taxon>Bacteria</taxon>
        <taxon>Pseudomonadati</taxon>
        <taxon>Thermodesulfobacteriota</taxon>
        <taxon>Desulfovibrionia</taxon>
        <taxon>Desulfovibrionales</taxon>
        <taxon>Desulfovibrionaceae</taxon>
        <taxon>Fundidesulfovibrio</taxon>
    </lineage>
</organism>
<dbReference type="PANTHER" id="PTHR43110">
    <property type="entry name" value="THIOL PEROXIDASE"/>
    <property type="match status" value="1"/>
</dbReference>
<dbReference type="PANTHER" id="PTHR43110:SF1">
    <property type="entry name" value="THIOL PEROXIDASE"/>
    <property type="match status" value="1"/>
</dbReference>
<gene>
    <name evidence="4" type="ORF">ENR59_06335</name>
</gene>
<evidence type="ECO:0000256" key="2">
    <source>
        <dbReference type="SAM" id="SignalP"/>
    </source>
</evidence>
<dbReference type="InterPro" id="IPR036249">
    <property type="entry name" value="Thioredoxin-like_sf"/>
</dbReference>
<reference evidence="4" key="1">
    <citation type="journal article" date="2020" name="mSystems">
        <title>Genome- and Community-Level Interaction Insights into Carbon Utilization and Element Cycling Functions of Hydrothermarchaeota in Hydrothermal Sediment.</title>
        <authorList>
            <person name="Zhou Z."/>
            <person name="Liu Y."/>
            <person name="Xu W."/>
            <person name="Pan J."/>
            <person name="Luo Z.H."/>
            <person name="Li M."/>
        </authorList>
    </citation>
    <scope>NUCLEOTIDE SEQUENCE [LARGE SCALE GENOMIC DNA]</scope>
    <source>
        <strain evidence="4">SpSt-413</strain>
    </source>
</reference>
<dbReference type="GO" id="GO:0016209">
    <property type="term" value="F:antioxidant activity"/>
    <property type="evidence" value="ECO:0007669"/>
    <property type="project" value="InterPro"/>
</dbReference>
<sequence>MFVAAFVLAALLAALAAPGAALAQSLPRELIFDPGQLKPVDSTLKVKVGDKAPDFDLPAASGGRVSLGQYLGKKNIVLSFIPAAWTPVCSGQWPGYDLAREVFEKHDAVIVGISCDHPASQHAWVTQMGGLWFPVASDFWPHGKLAATLGVLRGDGTAERSLFVIDKKGVIRFITVNDINTRPDLGELAKALAGLQ</sequence>
<dbReference type="GO" id="GO:0016491">
    <property type="term" value="F:oxidoreductase activity"/>
    <property type="evidence" value="ECO:0007669"/>
    <property type="project" value="InterPro"/>
</dbReference>